<dbReference type="PANTHER" id="PTHR23048">
    <property type="entry name" value="MYOSIN LIGHT CHAIN 1, 3"/>
    <property type="match status" value="1"/>
</dbReference>
<dbReference type="GO" id="GO:0005509">
    <property type="term" value="F:calcium ion binding"/>
    <property type="evidence" value="ECO:0007669"/>
    <property type="project" value="InterPro"/>
</dbReference>
<dbReference type="Proteomes" id="UP000272942">
    <property type="component" value="Unassembled WGS sequence"/>
</dbReference>
<feature type="domain" description="EF-hand" evidence="3">
    <location>
        <begin position="84"/>
        <end position="119"/>
    </location>
</feature>
<dbReference type="FunFam" id="1.10.238.10:FF:000001">
    <property type="entry name" value="Calmodulin 1"/>
    <property type="match status" value="1"/>
</dbReference>
<dbReference type="Gene3D" id="1.10.238.10">
    <property type="entry name" value="EF-hand"/>
    <property type="match status" value="2"/>
</dbReference>
<keyword evidence="5" id="KW-1185">Reference proteome</keyword>
<dbReference type="InterPro" id="IPR050230">
    <property type="entry name" value="CALM/Myosin/TropC-like"/>
</dbReference>
<dbReference type="PROSITE" id="PS50222">
    <property type="entry name" value="EF_HAND_2"/>
    <property type="match status" value="2"/>
</dbReference>
<dbReference type="InterPro" id="IPR002048">
    <property type="entry name" value="EF_hand_dom"/>
</dbReference>
<evidence type="ECO:0000259" key="3">
    <source>
        <dbReference type="PROSITE" id="PS50222"/>
    </source>
</evidence>
<organism evidence="4 5">
    <name type="scientific">Echinostoma caproni</name>
    <dbReference type="NCBI Taxonomy" id="27848"/>
    <lineage>
        <taxon>Eukaryota</taxon>
        <taxon>Metazoa</taxon>
        <taxon>Spiralia</taxon>
        <taxon>Lophotrochozoa</taxon>
        <taxon>Platyhelminthes</taxon>
        <taxon>Trematoda</taxon>
        <taxon>Digenea</taxon>
        <taxon>Plagiorchiida</taxon>
        <taxon>Echinostomata</taxon>
        <taxon>Echinostomatoidea</taxon>
        <taxon>Echinostomatidae</taxon>
        <taxon>Echinostoma</taxon>
    </lineage>
</organism>
<dbReference type="SMART" id="SM00054">
    <property type="entry name" value="EFh"/>
    <property type="match status" value="3"/>
</dbReference>
<dbReference type="OrthoDB" id="26525at2759"/>
<proteinExistence type="predicted"/>
<dbReference type="FunFam" id="1.10.238.10:FF:000003">
    <property type="entry name" value="Calmodulin A"/>
    <property type="match status" value="1"/>
</dbReference>
<evidence type="ECO:0000256" key="1">
    <source>
        <dbReference type="ARBA" id="ARBA00022737"/>
    </source>
</evidence>
<keyword evidence="1" id="KW-0677">Repeat</keyword>
<dbReference type="PROSITE" id="PS00018">
    <property type="entry name" value="EF_HAND_1"/>
    <property type="match status" value="2"/>
</dbReference>
<evidence type="ECO:0000256" key="2">
    <source>
        <dbReference type="ARBA" id="ARBA00022837"/>
    </source>
</evidence>
<feature type="domain" description="EF-hand" evidence="3">
    <location>
        <begin position="1"/>
        <end position="34"/>
    </location>
</feature>
<dbReference type="PANTHER" id="PTHR23048:SF0">
    <property type="entry name" value="CALMODULIN LIKE 3"/>
    <property type="match status" value="1"/>
</dbReference>
<sequence>MEALRRAFSIYDQNGDGQIDAAELKGVMWRLGYKPSDAEVREMIRKVDFDSKIHSIIRHLNLESGTISFPEFIAMMVQKQRHAETDAHLRIAFQFFDRNGDGYISPEELRSVLYKYRKNLTHQETEAILRSVDIDRDGRLNYEGM</sequence>
<dbReference type="Pfam" id="PF13499">
    <property type="entry name" value="EF-hand_7"/>
    <property type="match status" value="2"/>
</dbReference>
<accession>A0A3P8L1H8</accession>
<dbReference type="GO" id="GO:0016460">
    <property type="term" value="C:myosin II complex"/>
    <property type="evidence" value="ECO:0007669"/>
    <property type="project" value="TreeGrafter"/>
</dbReference>
<reference evidence="4 5" key="1">
    <citation type="submission" date="2018-11" db="EMBL/GenBank/DDBJ databases">
        <authorList>
            <consortium name="Pathogen Informatics"/>
        </authorList>
    </citation>
    <scope>NUCLEOTIDE SEQUENCE [LARGE SCALE GENOMIC DNA]</scope>
    <source>
        <strain evidence="4 5">Egypt</strain>
    </source>
</reference>
<dbReference type="InterPro" id="IPR011992">
    <property type="entry name" value="EF-hand-dom_pair"/>
</dbReference>
<dbReference type="EMBL" id="UZAN01052405">
    <property type="protein sequence ID" value="VDP89473.1"/>
    <property type="molecule type" value="Genomic_DNA"/>
</dbReference>
<evidence type="ECO:0000313" key="4">
    <source>
        <dbReference type="EMBL" id="VDP89473.1"/>
    </source>
</evidence>
<dbReference type="CDD" id="cd00051">
    <property type="entry name" value="EFh"/>
    <property type="match status" value="2"/>
</dbReference>
<dbReference type="InterPro" id="IPR018247">
    <property type="entry name" value="EF_Hand_1_Ca_BS"/>
</dbReference>
<evidence type="ECO:0000313" key="5">
    <source>
        <dbReference type="Proteomes" id="UP000272942"/>
    </source>
</evidence>
<dbReference type="SUPFAM" id="SSF47473">
    <property type="entry name" value="EF-hand"/>
    <property type="match status" value="1"/>
</dbReference>
<name>A0A3P8L1H8_9TREM</name>
<keyword evidence="2" id="KW-0106">Calcium</keyword>
<gene>
    <name evidence="4" type="ORF">ECPE_LOCUS12214</name>
</gene>
<dbReference type="AlphaFoldDB" id="A0A3P8L1H8"/>
<protein>
    <recommendedName>
        <fullName evidence="3">EF-hand domain-containing protein</fullName>
    </recommendedName>
</protein>